<protein>
    <submittedName>
        <fullName evidence="1">Uncharacterized protein</fullName>
    </submittedName>
</protein>
<dbReference type="RefSeq" id="WP_189580187.1">
    <property type="nucleotide sequence ID" value="NZ_BMYV01000001.1"/>
</dbReference>
<evidence type="ECO:0000313" key="1">
    <source>
        <dbReference type="EMBL" id="GGX56941.1"/>
    </source>
</evidence>
<accession>A0A918NC52</accession>
<reference evidence="1 2" key="1">
    <citation type="journal article" date="2014" name="Int. J. Syst. Evol. Microbiol.">
        <title>Complete genome sequence of Corynebacterium casei LMG S-19264T (=DSM 44701T), isolated from a smear-ripened cheese.</title>
        <authorList>
            <consortium name="US DOE Joint Genome Institute (JGI-PGF)"/>
            <person name="Walter F."/>
            <person name="Albersmeier A."/>
            <person name="Kalinowski J."/>
            <person name="Ruckert C."/>
        </authorList>
    </citation>
    <scope>NUCLEOTIDE SEQUENCE [LARGE SCALE GENOMIC DNA]</scope>
    <source>
        <strain evidence="1 2">KCTC 23968</strain>
    </source>
</reference>
<evidence type="ECO:0000313" key="2">
    <source>
        <dbReference type="Proteomes" id="UP000600865"/>
    </source>
</evidence>
<sequence>MKPHVLTPSDKHESLTLSLSNLRHLYLGTVEELRECADHMPSDLNDDPDMDAREGVLLDFEGHLLDQAARTPVKSKEDMIALMDIWLNASGAIDQAQRSPADRLVLNIFRCIEATWLAA</sequence>
<comment type="caution">
    <text evidence="1">The sequence shown here is derived from an EMBL/GenBank/DDBJ whole genome shotgun (WGS) entry which is preliminary data.</text>
</comment>
<dbReference type="EMBL" id="BMYV01000001">
    <property type="protein sequence ID" value="GGX56941.1"/>
    <property type="molecule type" value="Genomic_DNA"/>
</dbReference>
<organism evidence="1 2">
    <name type="scientific">Litorimonas cladophorae</name>
    <dbReference type="NCBI Taxonomy" id="1220491"/>
    <lineage>
        <taxon>Bacteria</taxon>
        <taxon>Pseudomonadati</taxon>
        <taxon>Pseudomonadota</taxon>
        <taxon>Alphaproteobacteria</taxon>
        <taxon>Maricaulales</taxon>
        <taxon>Robiginitomaculaceae</taxon>
    </lineage>
</organism>
<gene>
    <name evidence="1" type="ORF">GCM10011309_02270</name>
</gene>
<keyword evidence="2" id="KW-1185">Reference proteome</keyword>
<dbReference type="Proteomes" id="UP000600865">
    <property type="component" value="Unassembled WGS sequence"/>
</dbReference>
<dbReference type="AlphaFoldDB" id="A0A918NC52"/>
<name>A0A918NC52_9PROT</name>
<proteinExistence type="predicted"/>